<dbReference type="EC" id="1.6.5.-" evidence="6"/>
<keyword evidence="9" id="KW-1185">Reference proteome</keyword>
<comment type="function">
    <text evidence="6">Quinone reductase that provides resistance to thiol-specific stress caused by electrophilic quinones.</text>
</comment>
<dbReference type="Proteomes" id="UP000586722">
    <property type="component" value="Unassembled WGS sequence"/>
</dbReference>
<evidence type="ECO:0000313" key="9">
    <source>
        <dbReference type="Proteomes" id="UP000586722"/>
    </source>
</evidence>
<proteinExistence type="inferred from homology"/>
<organism evidence="8 9">
    <name type="scientific">Pannonibacter tanglangensis</name>
    <dbReference type="NCBI Taxonomy" id="2750084"/>
    <lineage>
        <taxon>Bacteria</taxon>
        <taxon>Pseudomonadati</taxon>
        <taxon>Pseudomonadota</taxon>
        <taxon>Alphaproteobacteria</taxon>
        <taxon>Hyphomicrobiales</taxon>
        <taxon>Stappiaceae</taxon>
        <taxon>Pannonibacter</taxon>
    </lineage>
</organism>
<comment type="subunit">
    <text evidence="6">Homodimer.</text>
</comment>
<dbReference type="GO" id="GO:0016655">
    <property type="term" value="F:oxidoreductase activity, acting on NAD(P)H, quinone or similar compound as acceptor"/>
    <property type="evidence" value="ECO:0007669"/>
    <property type="project" value="InterPro"/>
</dbReference>
<evidence type="ECO:0000256" key="6">
    <source>
        <dbReference type="HAMAP-Rule" id="MF_01216"/>
    </source>
</evidence>
<keyword evidence="2 6" id="KW-0288">FMN</keyword>
<dbReference type="PANTHER" id="PTHR43741">
    <property type="entry name" value="FMN-DEPENDENT NADH-AZOREDUCTASE 1"/>
    <property type="match status" value="1"/>
</dbReference>
<evidence type="ECO:0000256" key="4">
    <source>
        <dbReference type="ARBA" id="ARBA00023027"/>
    </source>
</evidence>
<keyword evidence="1 6" id="KW-0285">Flavoprotein</keyword>
<dbReference type="Pfam" id="PF02525">
    <property type="entry name" value="Flavodoxin_2"/>
    <property type="match status" value="1"/>
</dbReference>
<dbReference type="EC" id="1.7.1.17" evidence="6"/>
<accession>A0A7X5F0E6</accession>
<dbReference type="EMBL" id="JAABLQ010000001">
    <property type="protein sequence ID" value="NBN77471.1"/>
    <property type="molecule type" value="Genomic_DNA"/>
</dbReference>
<dbReference type="GO" id="GO:0009055">
    <property type="term" value="F:electron transfer activity"/>
    <property type="evidence" value="ECO:0007669"/>
    <property type="project" value="UniProtKB-UniRule"/>
</dbReference>
<comment type="catalytic activity">
    <reaction evidence="5">
        <text>N,N-dimethyl-1,4-phenylenediamine + anthranilate + 2 NAD(+) = 2-(4-dimethylaminophenyl)diazenylbenzoate + 2 NADH + 2 H(+)</text>
        <dbReference type="Rhea" id="RHEA:55872"/>
        <dbReference type="ChEBI" id="CHEBI:15378"/>
        <dbReference type="ChEBI" id="CHEBI:15783"/>
        <dbReference type="ChEBI" id="CHEBI:16567"/>
        <dbReference type="ChEBI" id="CHEBI:57540"/>
        <dbReference type="ChEBI" id="CHEBI:57945"/>
        <dbReference type="ChEBI" id="CHEBI:71579"/>
        <dbReference type="EC" id="1.7.1.17"/>
    </reaction>
    <physiologicalReaction direction="right-to-left" evidence="5">
        <dbReference type="Rhea" id="RHEA:55874"/>
    </physiologicalReaction>
</comment>
<dbReference type="InterPro" id="IPR050104">
    <property type="entry name" value="FMN-dep_NADH:Q_OxRdtase_AzoR1"/>
</dbReference>
<protein>
    <recommendedName>
        <fullName evidence="6">FMN dependent NADH:quinone oxidoreductase</fullName>
        <ecNumber evidence="6">1.6.5.-</ecNumber>
    </recommendedName>
    <alternativeName>
        <fullName evidence="6">Azo-dye reductase</fullName>
    </alternativeName>
    <alternativeName>
        <fullName evidence="6">FMN-dependent NADH-azo compound oxidoreductase</fullName>
    </alternativeName>
    <alternativeName>
        <fullName evidence="6">FMN-dependent NADH-azoreductase</fullName>
        <ecNumber evidence="6">1.7.1.17</ecNumber>
    </alternativeName>
</protein>
<dbReference type="Gene3D" id="3.40.50.360">
    <property type="match status" value="1"/>
</dbReference>
<dbReference type="GO" id="GO:0010181">
    <property type="term" value="F:FMN binding"/>
    <property type="evidence" value="ECO:0007669"/>
    <property type="project" value="UniProtKB-UniRule"/>
</dbReference>
<evidence type="ECO:0000256" key="5">
    <source>
        <dbReference type="ARBA" id="ARBA00048542"/>
    </source>
</evidence>
<name>A0A7X5F0E6_9HYPH</name>
<dbReference type="PANTHER" id="PTHR43741:SF4">
    <property type="entry name" value="FMN-DEPENDENT NADH:QUINONE OXIDOREDUCTASE"/>
    <property type="match status" value="1"/>
</dbReference>
<dbReference type="InterPro" id="IPR029039">
    <property type="entry name" value="Flavoprotein-like_sf"/>
</dbReference>
<sequence>MKKTLLSLSFSPRVESTSAALADGFIADWHKANPDADLRQRALGRDVIAGPDEAWIAANMTPEAERTPEQAERLAASDQAIADLHAASHIVIATPMFNFGLPWTLKSYVDLILRVGKTFSFDPATGFGPLLSADKKLMIVWSSAGEYQPGTPTAPFDHLTPYLRQIFGFMGVTQSEAVSAGNMWGGPEAVETSLSAARTRLAALSPSW</sequence>
<keyword evidence="3 6" id="KW-0560">Oxidoreductase</keyword>
<feature type="binding site" evidence="6">
    <location>
        <position position="11"/>
    </location>
    <ligand>
        <name>FMN</name>
        <dbReference type="ChEBI" id="CHEBI:58210"/>
    </ligand>
</feature>
<dbReference type="RefSeq" id="WP_161707935.1">
    <property type="nucleotide sequence ID" value="NZ_JAABLQ010000001.1"/>
</dbReference>
<dbReference type="AlphaFoldDB" id="A0A7X5F0E6"/>
<comment type="caution">
    <text evidence="6">Lacks conserved residue(s) required for the propagation of feature annotation.</text>
</comment>
<evidence type="ECO:0000259" key="7">
    <source>
        <dbReference type="Pfam" id="PF02525"/>
    </source>
</evidence>
<comment type="cofactor">
    <cofactor evidence="6">
        <name>FMN</name>
        <dbReference type="ChEBI" id="CHEBI:58210"/>
    </cofactor>
    <text evidence="6">Binds 1 FMN per subunit.</text>
</comment>
<dbReference type="InterPro" id="IPR023048">
    <property type="entry name" value="NADH:quinone_OxRdtase_FMN_depd"/>
</dbReference>
<comment type="catalytic activity">
    <reaction evidence="6">
        <text>2 a quinone + NADH + H(+) = 2 a 1,4-benzosemiquinone + NAD(+)</text>
        <dbReference type="Rhea" id="RHEA:65952"/>
        <dbReference type="ChEBI" id="CHEBI:15378"/>
        <dbReference type="ChEBI" id="CHEBI:57540"/>
        <dbReference type="ChEBI" id="CHEBI:57945"/>
        <dbReference type="ChEBI" id="CHEBI:132124"/>
        <dbReference type="ChEBI" id="CHEBI:134225"/>
    </reaction>
</comment>
<dbReference type="GO" id="GO:0016652">
    <property type="term" value="F:oxidoreductase activity, acting on NAD(P)H as acceptor"/>
    <property type="evidence" value="ECO:0007669"/>
    <property type="project" value="UniProtKB-UniRule"/>
</dbReference>
<dbReference type="HAMAP" id="MF_01216">
    <property type="entry name" value="Azoreductase_type1"/>
    <property type="match status" value="1"/>
</dbReference>
<feature type="binding site" evidence="6">
    <location>
        <begin position="16"/>
        <end position="18"/>
    </location>
    <ligand>
        <name>FMN</name>
        <dbReference type="ChEBI" id="CHEBI:58210"/>
    </ligand>
</feature>
<evidence type="ECO:0000256" key="3">
    <source>
        <dbReference type="ARBA" id="ARBA00023002"/>
    </source>
</evidence>
<dbReference type="SUPFAM" id="SSF52218">
    <property type="entry name" value="Flavoproteins"/>
    <property type="match status" value="1"/>
</dbReference>
<keyword evidence="4 6" id="KW-0520">NAD</keyword>
<comment type="similarity">
    <text evidence="6">Belongs to the azoreductase type 1 family.</text>
</comment>
<evidence type="ECO:0000313" key="8">
    <source>
        <dbReference type="EMBL" id="NBN77471.1"/>
    </source>
</evidence>
<evidence type="ECO:0000256" key="2">
    <source>
        <dbReference type="ARBA" id="ARBA00022643"/>
    </source>
</evidence>
<reference evidence="9" key="1">
    <citation type="submission" date="2020-01" db="EMBL/GenBank/DDBJ databases">
        <authorList>
            <person name="Fang Y."/>
            <person name="Sun R."/>
            <person name="Nie L."/>
            <person name="He J."/>
            <person name="Hao L."/>
            <person name="Wang L."/>
            <person name="Su S."/>
            <person name="Lv E."/>
            <person name="Zhang Z."/>
            <person name="Xie R."/>
            <person name="Liu H."/>
        </authorList>
    </citation>
    <scope>NUCLEOTIDE SEQUENCE [LARGE SCALE GENOMIC DNA]</scope>
    <source>
        <strain evidence="9">XCT-53</strain>
    </source>
</reference>
<evidence type="ECO:0000256" key="1">
    <source>
        <dbReference type="ARBA" id="ARBA00022630"/>
    </source>
</evidence>
<comment type="caution">
    <text evidence="8">The sequence shown here is derived from an EMBL/GenBank/DDBJ whole genome shotgun (WGS) entry which is preliminary data.</text>
</comment>
<dbReference type="InterPro" id="IPR003680">
    <property type="entry name" value="Flavodoxin_fold"/>
</dbReference>
<gene>
    <name evidence="6" type="primary">azoR</name>
    <name evidence="8" type="ORF">GWI72_04235</name>
</gene>
<comment type="function">
    <text evidence="6">Also exhibits azoreductase activity. Catalyzes the reductive cleavage of the azo bond in aromatic azo compounds to the corresponding amines.</text>
</comment>
<feature type="domain" description="Flavodoxin-like fold" evidence="7">
    <location>
        <begin position="4"/>
        <end position="203"/>
    </location>
</feature>